<dbReference type="KEGG" id="awd:AWOD_I_2518"/>
<dbReference type="Pfam" id="PF01902">
    <property type="entry name" value="Diphthami_syn_2"/>
    <property type="match status" value="1"/>
</dbReference>
<dbReference type="PATRIC" id="fig|80852.17.peg.2607"/>
<dbReference type="Proteomes" id="UP000032427">
    <property type="component" value="Chromosome 1"/>
</dbReference>
<evidence type="ECO:0000313" key="3">
    <source>
        <dbReference type="Proteomes" id="UP000032427"/>
    </source>
</evidence>
<gene>
    <name evidence="2" type="ORF">AWOD_I_2518</name>
</gene>
<feature type="domain" description="Diphthamide synthase" evidence="1">
    <location>
        <begin position="4"/>
        <end position="215"/>
    </location>
</feature>
<dbReference type="Gene3D" id="3.40.50.620">
    <property type="entry name" value="HUPs"/>
    <property type="match status" value="1"/>
</dbReference>
<dbReference type="SUPFAM" id="SSF52402">
    <property type="entry name" value="Adenine nucleotide alpha hydrolases-like"/>
    <property type="match status" value="1"/>
</dbReference>
<dbReference type="InterPro" id="IPR002761">
    <property type="entry name" value="Diphthami_syn_dom"/>
</dbReference>
<evidence type="ECO:0000313" key="2">
    <source>
        <dbReference type="EMBL" id="CED72569.1"/>
    </source>
</evidence>
<dbReference type="InterPro" id="IPR014729">
    <property type="entry name" value="Rossmann-like_a/b/a_fold"/>
</dbReference>
<dbReference type="EMBL" id="LN554846">
    <property type="protein sequence ID" value="CED72569.1"/>
    <property type="molecule type" value="Genomic_DNA"/>
</dbReference>
<dbReference type="STRING" id="80852.AWOD_I_2518"/>
<proteinExistence type="predicted"/>
<keyword evidence="3" id="KW-1185">Reference proteome</keyword>
<dbReference type="GeneID" id="28542117"/>
<dbReference type="HOGENOM" id="CLU_010289_1_1_6"/>
<evidence type="ECO:0000259" key="1">
    <source>
        <dbReference type="Pfam" id="PF01902"/>
    </source>
</evidence>
<organism evidence="2 3">
    <name type="scientific">Aliivibrio wodanis</name>
    <dbReference type="NCBI Taxonomy" id="80852"/>
    <lineage>
        <taxon>Bacteria</taxon>
        <taxon>Pseudomonadati</taxon>
        <taxon>Pseudomonadota</taxon>
        <taxon>Gammaproteobacteria</taxon>
        <taxon>Vibrionales</taxon>
        <taxon>Vibrionaceae</taxon>
        <taxon>Aliivibrio</taxon>
    </lineage>
</organism>
<protein>
    <recommendedName>
        <fullName evidence="1">Diphthamide synthase domain-containing protein</fullName>
    </recommendedName>
</protein>
<accession>A0A090KLZ7</accession>
<name>A0A090KLZ7_9GAMM</name>
<sequence>MKKKVIISWSSGKDSTLTLIYLLNNPEYDVVGLYTTHVANEVPFQVTPISVVQMQADLTDLPLITIELPTVFPANNEYQRLVVEGFKECGIEFNAVAFGDMFCNGIVEYRKSYIEEAGWECVFPLVGQSSNELAKEIISCGIRTILVTTDGTQLDNNFCGKEYTINLLSELPKQVDPCGENGEFHTLVIEAPCFNGSIELFSTTIDEQERFTHLRYQASVLQK</sequence>
<dbReference type="Gene3D" id="3.90.1490.10">
    <property type="entry name" value="putative n-type atp pyrophosphatase, domain 2"/>
    <property type="match status" value="1"/>
</dbReference>
<reference evidence="3" key="1">
    <citation type="submission" date="2014-09" db="EMBL/GenBank/DDBJ databases">
        <authorList>
            <person name="Hjerde E."/>
        </authorList>
    </citation>
    <scope>NUCLEOTIDE SEQUENCE [LARGE SCALE GENOMIC DNA]</scope>
    <source>
        <strain evidence="3">06/09/139</strain>
    </source>
</reference>
<dbReference type="OrthoDB" id="3572539at2"/>
<dbReference type="AlphaFoldDB" id="A0A090KLZ7"/>